<dbReference type="AlphaFoldDB" id="A0A6A5H6P9"/>
<accession>A0A6A5H6P9</accession>
<dbReference type="KEGG" id="crq:GCK72_011130"/>
<comment type="caution">
    <text evidence="1">The sequence shown here is derived from an EMBL/GenBank/DDBJ whole genome shotgun (WGS) entry which is preliminary data.</text>
</comment>
<sequence length="67" mass="7511">MRCSVSTKFEEYLGGLLDETGSPGWRKVLLEVGYSLSTCLIDHTILKTVTTRLRTVVFGGIRFEAEE</sequence>
<gene>
    <name evidence="1" type="ORF">GCK72_011130</name>
</gene>
<proteinExistence type="predicted"/>
<name>A0A6A5H6P9_CAERE</name>
<reference evidence="1 2" key="1">
    <citation type="submission" date="2019-12" db="EMBL/GenBank/DDBJ databases">
        <title>Chromosome-level assembly of the Caenorhabditis remanei genome.</title>
        <authorList>
            <person name="Teterina A.A."/>
            <person name="Willis J.H."/>
            <person name="Phillips P.C."/>
        </authorList>
    </citation>
    <scope>NUCLEOTIDE SEQUENCE [LARGE SCALE GENOMIC DNA]</scope>
    <source>
        <strain evidence="1 2">PX506</strain>
        <tissue evidence="1">Whole organism</tissue>
    </source>
</reference>
<dbReference type="RefSeq" id="XP_053587817.1">
    <property type="nucleotide sequence ID" value="XM_053728240.1"/>
</dbReference>
<protein>
    <submittedName>
        <fullName evidence="1">Uncharacterized protein</fullName>
    </submittedName>
</protein>
<dbReference type="GeneID" id="78775099"/>
<dbReference type="EMBL" id="WUAV01000003">
    <property type="protein sequence ID" value="KAF1762867.1"/>
    <property type="molecule type" value="Genomic_DNA"/>
</dbReference>
<dbReference type="CTD" id="78775099"/>
<organism evidence="1 2">
    <name type="scientific">Caenorhabditis remanei</name>
    <name type="common">Caenorhabditis vulgaris</name>
    <dbReference type="NCBI Taxonomy" id="31234"/>
    <lineage>
        <taxon>Eukaryota</taxon>
        <taxon>Metazoa</taxon>
        <taxon>Ecdysozoa</taxon>
        <taxon>Nematoda</taxon>
        <taxon>Chromadorea</taxon>
        <taxon>Rhabditida</taxon>
        <taxon>Rhabditina</taxon>
        <taxon>Rhabditomorpha</taxon>
        <taxon>Rhabditoidea</taxon>
        <taxon>Rhabditidae</taxon>
        <taxon>Peloderinae</taxon>
        <taxon>Caenorhabditis</taxon>
    </lineage>
</organism>
<dbReference type="Proteomes" id="UP000483820">
    <property type="component" value="Chromosome III"/>
</dbReference>
<evidence type="ECO:0000313" key="1">
    <source>
        <dbReference type="EMBL" id="KAF1762867.1"/>
    </source>
</evidence>
<evidence type="ECO:0000313" key="2">
    <source>
        <dbReference type="Proteomes" id="UP000483820"/>
    </source>
</evidence>